<dbReference type="Pfam" id="PF00732">
    <property type="entry name" value="GMC_oxred_N"/>
    <property type="match status" value="1"/>
</dbReference>
<evidence type="ECO:0000313" key="3">
    <source>
        <dbReference type="EMBL" id="KAL1117332.1"/>
    </source>
</evidence>
<evidence type="ECO:0000259" key="2">
    <source>
        <dbReference type="Pfam" id="PF00732"/>
    </source>
</evidence>
<comment type="caution">
    <text evidence="3">The sequence shown here is derived from an EMBL/GenBank/DDBJ whole genome shotgun (WGS) entry which is preliminary data.</text>
</comment>
<accession>A0ABD0Y1H3</accession>
<proteinExistence type="inferred from homology"/>
<protein>
    <recommendedName>
        <fullName evidence="2">Glucose-methanol-choline oxidoreductase N-terminal domain-containing protein</fullName>
    </recommendedName>
</protein>
<evidence type="ECO:0000313" key="4">
    <source>
        <dbReference type="Proteomes" id="UP001558652"/>
    </source>
</evidence>
<name>A0ABD0Y1H3_9HEMI</name>
<sequence>MRAHMGRWPIEYSHRENSDSCVPGLASRRPQVSGCGGTPPLSLNMKEAKSPGSVVASRLSEVEGWKVLLLESGTDDTLTTRVPLLFPNLMEAAGLEEQLPPLSPRIVFHKTEPQKRACRGNNGKCVLPRAYVLGGCSAINAMVYTRGNRADYDAWARMGNEGWSYQDVLPYFLKSEDQRDPRLYNDTR</sequence>
<dbReference type="Gene3D" id="3.50.50.60">
    <property type="entry name" value="FAD/NAD(P)-binding domain"/>
    <property type="match status" value="1"/>
</dbReference>
<gene>
    <name evidence="3" type="ORF">AAG570_004658</name>
</gene>
<dbReference type="InterPro" id="IPR000172">
    <property type="entry name" value="GMC_OxRdtase_N"/>
</dbReference>
<comment type="similarity">
    <text evidence="1">Belongs to the GMC oxidoreductase family.</text>
</comment>
<evidence type="ECO:0000256" key="1">
    <source>
        <dbReference type="ARBA" id="ARBA00010790"/>
    </source>
</evidence>
<keyword evidence="4" id="KW-1185">Reference proteome</keyword>
<dbReference type="Gene3D" id="3.30.560.10">
    <property type="entry name" value="Glucose Oxidase, domain 3"/>
    <property type="match status" value="1"/>
</dbReference>
<dbReference type="EMBL" id="JBFDAA010000016">
    <property type="protein sequence ID" value="KAL1117332.1"/>
    <property type="molecule type" value="Genomic_DNA"/>
</dbReference>
<dbReference type="InterPro" id="IPR036188">
    <property type="entry name" value="FAD/NAD-bd_sf"/>
</dbReference>
<organism evidence="3 4">
    <name type="scientific">Ranatra chinensis</name>
    <dbReference type="NCBI Taxonomy" id="642074"/>
    <lineage>
        <taxon>Eukaryota</taxon>
        <taxon>Metazoa</taxon>
        <taxon>Ecdysozoa</taxon>
        <taxon>Arthropoda</taxon>
        <taxon>Hexapoda</taxon>
        <taxon>Insecta</taxon>
        <taxon>Pterygota</taxon>
        <taxon>Neoptera</taxon>
        <taxon>Paraneoptera</taxon>
        <taxon>Hemiptera</taxon>
        <taxon>Heteroptera</taxon>
        <taxon>Panheteroptera</taxon>
        <taxon>Nepomorpha</taxon>
        <taxon>Nepidae</taxon>
        <taxon>Ranatrinae</taxon>
        <taxon>Ranatra</taxon>
    </lineage>
</organism>
<dbReference type="Proteomes" id="UP001558652">
    <property type="component" value="Unassembled WGS sequence"/>
</dbReference>
<dbReference type="PANTHER" id="PTHR11552">
    <property type="entry name" value="GLUCOSE-METHANOL-CHOLINE GMC OXIDOREDUCTASE"/>
    <property type="match status" value="1"/>
</dbReference>
<feature type="domain" description="Glucose-methanol-choline oxidoreductase N-terminal" evidence="2">
    <location>
        <begin position="99"/>
        <end position="176"/>
    </location>
</feature>
<reference evidence="3 4" key="1">
    <citation type="submission" date="2024-07" db="EMBL/GenBank/DDBJ databases">
        <title>Chromosome-level genome assembly of the water stick insect Ranatra chinensis (Heteroptera: Nepidae).</title>
        <authorList>
            <person name="Liu X."/>
        </authorList>
    </citation>
    <scope>NUCLEOTIDE SEQUENCE [LARGE SCALE GENOMIC DNA]</scope>
    <source>
        <strain evidence="3">Cailab_2021Rc</strain>
        <tissue evidence="3">Muscle</tissue>
    </source>
</reference>
<dbReference type="SUPFAM" id="SSF51905">
    <property type="entry name" value="FAD/NAD(P)-binding domain"/>
    <property type="match status" value="1"/>
</dbReference>
<dbReference type="PANTHER" id="PTHR11552:SF186">
    <property type="entry name" value="GLUCOSE-METHANOL-CHOLINE OXIDOREDUCTASE N-TERMINAL DOMAIN-CONTAINING PROTEIN"/>
    <property type="match status" value="1"/>
</dbReference>
<dbReference type="AlphaFoldDB" id="A0ABD0Y1H3"/>
<dbReference type="InterPro" id="IPR012132">
    <property type="entry name" value="GMC_OxRdtase"/>
</dbReference>